<organism evidence="9 10">
    <name type="scientific">Yeguia hominis</name>
    <dbReference type="NCBI Taxonomy" id="2763662"/>
    <lineage>
        <taxon>Bacteria</taxon>
        <taxon>Bacillati</taxon>
        <taxon>Bacillota</taxon>
        <taxon>Clostridia</taxon>
        <taxon>Eubacteriales</taxon>
        <taxon>Yeguiaceae</taxon>
        <taxon>Yeguia</taxon>
    </lineage>
</organism>
<comment type="similarity">
    <text evidence="7">Belongs to the binding-protein-dependent transport system permease family.</text>
</comment>
<evidence type="ECO:0000256" key="1">
    <source>
        <dbReference type="ARBA" id="ARBA00004651"/>
    </source>
</evidence>
<dbReference type="PANTHER" id="PTHR30193:SF37">
    <property type="entry name" value="INNER MEMBRANE ABC TRANSPORTER PERMEASE PROTEIN YCJO"/>
    <property type="match status" value="1"/>
</dbReference>
<dbReference type="InterPro" id="IPR035906">
    <property type="entry name" value="MetI-like_sf"/>
</dbReference>
<evidence type="ECO:0000256" key="3">
    <source>
        <dbReference type="ARBA" id="ARBA00022475"/>
    </source>
</evidence>
<reference evidence="9" key="1">
    <citation type="submission" date="2020-08" db="EMBL/GenBank/DDBJ databases">
        <title>Genome public.</title>
        <authorList>
            <person name="Liu C."/>
            <person name="Sun Q."/>
        </authorList>
    </citation>
    <scope>NUCLEOTIDE SEQUENCE</scope>
    <source>
        <strain evidence="9">NSJ-40</strain>
    </source>
</reference>
<feature type="transmembrane region" description="Helical" evidence="7">
    <location>
        <begin position="156"/>
        <end position="177"/>
    </location>
</feature>
<dbReference type="Proteomes" id="UP000651482">
    <property type="component" value="Unassembled WGS sequence"/>
</dbReference>
<feature type="transmembrane region" description="Helical" evidence="7">
    <location>
        <begin position="213"/>
        <end position="235"/>
    </location>
</feature>
<feature type="transmembrane region" description="Helical" evidence="7">
    <location>
        <begin position="261"/>
        <end position="282"/>
    </location>
</feature>
<evidence type="ECO:0000256" key="6">
    <source>
        <dbReference type="ARBA" id="ARBA00023136"/>
    </source>
</evidence>
<evidence type="ECO:0000313" key="10">
    <source>
        <dbReference type="Proteomes" id="UP000651482"/>
    </source>
</evidence>
<evidence type="ECO:0000256" key="2">
    <source>
        <dbReference type="ARBA" id="ARBA00022448"/>
    </source>
</evidence>
<protein>
    <submittedName>
        <fullName evidence="9">Sugar ABC transporter permease</fullName>
    </submittedName>
</protein>
<dbReference type="EMBL" id="JACRSN010000016">
    <property type="protein sequence ID" value="MBC8534369.1"/>
    <property type="molecule type" value="Genomic_DNA"/>
</dbReference>
<dbReference type="Pfam" id="PF00528">
    <property type="entry name" value="BPD_transp_1"/>
    <property type="match status" value="1"/>
</dbReference>
<evidence type="ECO:0000256" key="4">
    <source>
        <dbReference type="ARBA" id="ARBA00022692"/>
    </source>
</evidence>
<dbReference type="InterPro" id="IPR000515">
    <property type="entry name" value="MetI-like"/>
</dbReference>
<dbReference type="Gene3D" id="1.10.3720.10">
    <property type="entry name" value="MetI-like"/>
    <property type="match status" value="1"/>
</dbReference>
<keyword evidence="3" id="KW-1003">Cell membrane</keyword>
<dbReference type="GO" id="GO:0055085">
    <property type="term" value="P:transmembrane transport"/>
    <property type="evidence" value="ECO:0007669"/>
    <property type="project" value="InterPro"/>
</dbReference>
<dbReference type="RefSeq" id="WP_249319952.1">
    <property type="nucleotide sequence ID" value="NZ_JACRSN010000016.1"/>
</dbReference>
<keyword evidence="5 7" id="KW-1133">Transmembrane helix</keyword>
<accession>A0A926DAN8</accession>
<dbReference type="GO" id="GO:0005886">
    <property type="term" value="C:plasma membrane"/>
    <property type="evidence" value="ECO:0007669"/>
    <property type="project" value="UniProtKB-SubCell"/>
</dbReference>
<dbReference type="PROSITE" id="PS50928">
    <property type="entry name" value="ABC_TM1"/>
    <property type="match status" value="1"/>
</dbReference>
<evidence type="ECO:0000259" key="8">
    <source>
        <dbReference type="PROSITE" id="PS50928"/>
    </source>
</evidence>
<evidence type="ECO:0000256" key="5">
    <source>
        <dbReference type="ARBA" id="ARBA00022989"/>
    </source>
</evidence>
<proteinExistence type="inferred from homology"/>
<evidence type="ECO:0000256" key="7">
    <source>
        <dbReference type="RuleBase" id="RU363032"/>
    </source>
</evidence>
<sequence length="297" mass="33906">MKKFKNYSLTLILFVAPTLLLFTVLVAYPIVEALYGGMLDWDGISSGTWIGFENYKKLFTSSLFLLCQKNTLIYLAVMLGYMLIIGMLAALLLVAIRSKMRDLFRSAFFLPVIISSTVVCQMWLSIFNFDSGLLNKIFEMLGVTYRQEWLTNSNTAILVVAFVSAWQYMGLAFMMYYTNIRSIPEEYFEAAKIDGASVLQMHRHITFPMLQEALRFCLVFATSTAINAFDTIFIMTNGGPGDYTNTLAYLMYKTAFIRGKYGYGCAVAVIIVIECEIFYSIINKLFNRHDIYKERSC</sequence>
<comment type="subcellular location">
    <subcellularLocation>
        <location evidence="1 7">Cell membrane</location>
        <topology evidence="1 7">Multi-pass membrane protein</topology>
    </subcellularLocation>
</comment>
<keyword evidence="2 7" id="KW-0813">Transport</keyword>
<dbReference type="InterPro" id="IPR051393">
    <property type="entry name" value="ABC_transporter_permease"/>
</dbReference>
<dbReference type="CDD" id="cd06261">
    <property type="entry name" value="TM_PBP2"/>
    <property type="match status" value="1"/>
</dbReference>
<comment type="caution">
    <text evidence="9">The sequence shown here is derived from an EMBL/GenBank/DDBJ whole genome shotgun (WGS) entry which is preliminary data.</text>
</comment>
<gene>
    <name evidence="9" type="ORF">IAG03_10290</name>
</gene>
<keyword evidence="6 7" id="KW-0472">Membrane</keyword>
<dbReference type="AlphaFoldDB" id="A0A926DAN8"/>
<name>A0A926DAN8_9FIRM</name>
<keyword evidence="4 7" id="KW-0812">Transmembrane</keyword>
<keyword evidence="10" id="KW-1185">Reference proteome</keyword>
<dbReference type="SUPFAM" id="SSF161098">
    <property type="entry name" value="MetI-like"/>
    <property type="match status" value="1"/>
</dbReference>
<feature type="transmembrane region" description="Helical" evidence="7">
    <location>
        <begin position="72"/>
        <end position="96"/>
    </location>
</feature>
<dbReference type="PANTHER" id="PTHR30193">
    <property type="entry name" value="ABC TRANSPORTER PERMEASE PROTEIN"/>
    <property type="match status" value="1"/>
</dbReference>
<evidence type="ECO:0000313" key="9">
    <source>
        <dbReference type="EMBL" id="MBC8534369.1"/>
    </source>
</evidence>
<feature type="transmembrane region" description="Helical" evidence="7">
    <location>
        <begin position="108"/>
        <end position="126"/>
    </location>
</feature>
<feature type="domain" description="ABC transmembrane type-1" evidence="8">
    <location>
        <begin position="68"/>
        <end position="282"/>
    </location>
</feature>